<proteinExistence type="predicted"/>
<dbReference type="EMBL" id="LN885086">
    <property type="protein sequence ID" value="CUQ67328.1"/>
    <property type="molecule type" value="Genomic_DNA"/>
</dbReference>
<evidence type="ECO:0000313" key="2">
    <source>
        <dbReference type="Proteomes" id="UP000066284"/>
    </source>
</evidence>
<reference evidence="2" key="1">
    <citation type="submission" date="2015-09" db="EMBL/GenBank/DDBJ databases">
        <authorList>
            <person name="Daims H."/>
        </authorList>
    </citation>
    <scope>NUCLEOTIDE SEQUENCE [LARGE SCALE GENOMIC DNA]</scope>
</reference>
<accession>A0A0S4KVH4</accession>
<dbReference type="STRING" id="1715989.NITINOP_2356"/>
<keyword evidence="2" id="KW-1185">Reference proteome</keyword>
<organism evidence="1 2">
    <name type="scientific">Candidatus Nitrospira inopinata</name>
    <dbReference type="NCBI Taxonomy" id="1715989"/>
    <lineage>
        <taxon>Bacteria</taxon>
        <taxon>Pseudomonadati</taxon>
        <taxon>Nitrospirota</taxon>
        <taxon>Nitrospiria</taxon>
        <taxon>Nitrospirales</taxon>
        <taxon>Nitrospiraceae</taxon>
        <taxon>Nitrospira</taxon>
    </lineage>
</organism>
<dbReference type="Gene3D" id="3.30.1150.10">
    <property type="match status" value="1"/>
</dbReference>
<dbReference type="KEGG" id="nio:NITINOP_2356"/>
<dbReference type="SUPFAM" id="SSF74653">
    <property type="entry name" value="TolA/TonB C-terminal domain"/>
    <property type="match status" value="1"/>
</dbReference>
<evidence type="ECO:0000313" key="1">
    <source>
        <dbReference type="EMBL" id="CUQ67328.1"/>
    </source>
</evidence>
<name>A0A0S4KVH4_9BACT</name>
<sequence>MNRLLNVFRSIDRGIVQIMVVWLLIHPAAALAAAGDEATHESDHAEDLLELPEVHVHGLPLNKDRQLGPVALFTPWPDVPPSLQGKELDDWMKARLLVSKEAKVTVVVLEPCKHRELTRAGVEALGRWRFDPQLNGDDPVDGELTVRIHFRTR</sequence>
<dbReference type="AlphaFoldDB" id="A0A0S4KVH4"/>
<protein>
    <recommendedName>
        <fullName evidence="3">TonB C-terminal domain-containing protein</fullName>
    </recommendedName>
</protein>
<dbReference type="Proteomes" id="UP000066284">
    <property type="component" value="Chromosome 1"/>
</dbReference>
<dbReference type="RefSeq" id="WP_062485570.1">
    <property type="nucleotide sequence ID" value="NZ_LN885086.1"/>
</dbReference>
<gene>
    <name evidence="1" type="ORF">NITINOP_2356</name>
</gene>
<dbReference type="OrthoDB" id="9792439at2"/>
<evidence type="ECO:0008006" key="3">
    <source>
        <dbReference type="Google" id="ProtNLM"/>
    </source>
</evidence>